<dbReference type="InterPro" id="IPR051049">
    <property type="entry name" value="Dienelactone_hydrolase-like"/>
</dbReference>
<dbReference type="PANTHER" id="PTHR46623">
    <property type="entry name" value="CARBOXYMETHYLENEBUTENOLIDASE-RELATED"/>
    <property type="match status" value="1"/>
</dbReference>
<dbReference type="Pfam" id="PF01738">
    <property type="entry name" value="DLH"/>
    <property type="match status" value="1"/>
</dbReference>
<dbReference type="Gene3D" id="3.40.50.1820">
    <property type="entry name" value="alpha/beta hydrolase"/>
    <property type="match status" value="1"/>
</dbReference>
<dbReference type="PROSITE" id="PS51257">
    <property type="entry name" value="PROKAR_LIPOPROTEIN"/>
    <property type="match status" value="1"/>
</dbReference>
<name>A0ABR8KWQ0_9SPHN</name>
<dbReference type="InterPro" id="IPR002925">
    <property type="entry name" value="Dienelactn_hydro"/>
</dbReference>
<sequence length="297" mass="31815">MCDEAKLKNWAKSAISRRQFGALTGAAAVVACAPEAVTSEGEESAGGAGLSVFSNAVSFATEDGTMDGFLVYPEQGEQYPGVILWPDIAGIRQSKMEIATRLASEGYSVLVVNPYYRDVAGEQFADFASFIEADGFQKVRPWREKLNAEAIMRDAASITAWMDDQQQVDTSRGIGTQGYCMGGPFTIWSAAAVPERIKAAASFHGGGLVREDDPMSPHNVLDQTEANFLIAIAQDDHAEAPDDKILFAKAAGRAARPANIDVYAGDHGWTVPDSPAYDEAAAEKAYANLLTLYSESL</sequence>
<evidence type="ECO:0000313" key="3">
    <source>
        <dbReference type="Proteomes" id="UP000635384"/>
    </source>
</evidence>
<comment type="caution">
    <text evidence="2">The sequence shown here is derived from an EMBL/GenBank/DDBJ whole genome shotgun (WGS) entry which is preliminary data.</text>
</comment>
<accession>A0ABR8KWQ0</accession>
<evidence type="ECO:0000259" key="1">
    <source>
        <dbReference type="Pfam" id="PF01738"/>
    </source>
</evidence>
<keyword evidence="3" id="KW-1185">Reference proteome</keyword>
<dbReference type="RefSeq" id="WP_190788854.1">
    <property type="nucleotide sequence ID" value="NZ_JACXLC010000001.1"/>
</dbReference>
<dbReference type="SUPFAM" id="SSF53474">
    <property type="entry name" value="alpha/beta-Hydrolases"/>
    <property type="match status" value="1"/>
</dbReference>
<protein>
    <submittedName>
        <fullName evidence="2">Dienelactone hydrolase family protein</fullName>
    </submittedName>
</protein>
<dbReference type="Proteomes" id="UP000635384">
    <property type="component" value="Unassembled WGS sequence"/>
</dbReference>
<proteinExistence type="predicted"/>
<dbReference type="InterPro" id="IPR029058">
    <property type="entry name" value="AB_hydrolase_fold"/>
</dbReference>
<feature type="domain" description="Dienelactone hydrolase" evidence="1">
    <location>
        <begin position="66"/>
        <end position="293"/>
    </location>
</feature>
<keyword evidence="2" id="KW-0378">Hydrolase</keyword>
<dbReference type="EMBL" id="JACXLC010000001">
    <property type="protein sequence ID" value="MBD2843498.1"/>
    <property type="molecule type" value="Genomic_DNA"/>
</dbReference>
<dbReference type="PANTHER" id="PTHR46623:SF10">
    <property type="entry name" value="CARBOXYMETHYLENEBUTENOLIDASE HOMOLOG"/>
    <property type="match status" value="1"/>
</dbReference>
<gene>
    <name evidence="2" type="ORF">IB285_14645</name>
</gene>
<dbReference type="GO" id="GO:0016787">
    <property type="term" value="F:hydrolase activity"/>
    <property type="evidence" value="ECO:0007669"/>
    <property type="project" value="UniProtKB-KW"/>
</dbReference>
<organism evidence="2 3">
    <name type="scientific">Erythrobacter rubeus</name>
    <dbReference type="NCBI Taxonomy" id="2760803"/>
    <lineage>
        <taxon>Bacteria</taxon>
        <taxon>Pseudomonadati</taxon>
        <taxon>Pseudomonadota</taxon>
        <taxon>Alphaproteobacteria</taxon>
        <taxon>Sphingomonadales</taxon>
        <taxon>Erythrobacteraceae</taxon>
        <taxon>Erythrobacter/Porphyrobacter group</taxon>
        <taxon>Erythrobacter</taxon>
    </lineage>
</organism>
<reference evidence="2 3" key="1">
    <citation type="submission" date="2020-09" db="EMBL/GenBank/DDBJ databases">
        <authorList>
            <person name="Yoon J.-W."/>
        </authorList>
    </citation>
    <scope>NUCLEOTIDE SEQUENCE [LARGE SCALE GENOMIC DNA]</scope>
    <source>
        <strain evidence="2 3">KMU-140</strain>
    </source>
</reference>
<evidence type="ECO:0000313" key="2">
    <source>
        <dbReference type="EMBL" id="MBD2843498.1"/>
    </source>
</evidence>